<dbReference type="InterPro" id="IPR036390">
    <property type="entry name" value="WH_DNA-bd_sf"/>
</dbReference>
<dbReference type="AlphaFoldDB" id="A0AAU7ZZR5"/>
<sequence length="111" mass="12712">MDLLSNYFSFAESRDKIHLKYKVSHRECIILRMIASAHYEGHKLTVSDVIQMKSIASPATSHASLKALIEKKLIENRPCAKDARVKKLIPTEKAMKLYKELGMLLIQDKKN</sequence>
<protein>
    <recommendedName>
        <fullName evidence="2">HTH marR-type domain-containing protein</fullName>
    </recommendedName>
</protein>
<dbReference type="InterPro" id="IPR036388">
    <property type="entry name" value="WH-like_DNA-bd_sf"/>
</dbReference>
<dbReference type="EMBL" id="CP099959">
    <property type="protein sequence ID" value="XCC56873.1"/>
    <property type="molecule type" value="Genomic_DNA"/>
</dbReference>
<reference evidence="1" key="1">
    <citation type="submission" date="2022-06" db="EMBL/GenBank/DDBJ databases">
        <title>New Polynucleobacter species.</title>
        <authorList>
            <person name="Hahn M.W."/>
        </authorList>
    </citation>
    <scope>NUCLEOTIDE SEQUENCE</scope>
    <source>
        <strain evidence="1">UK-FUSCHL-C3</strain>
    </source>
</reference>
<dbReference type="SUPFAM" id="SSF46785">
    <property type="entry name" value="Winged helix' DNA-binding domain"/>
    <property type="match status" value="1"/>
</dbReference>
<dbReference type="RefSeq" id="WP_353437874.1">
    <property type="nucleotide sequence ID" value="NZ_CP099959.1"/>
</dbReference>
<organism evidence="1">
    <name type="scientific">Polynucleobacter sp. UK-FUSCHL-C3</name>
    <dbReference type="NCBI Taxonomy" id="2955208"/>
    <lineage>
        <taxon>Bacteria</taxon>
        <taxon>Pseudomonadati</taxon>
        <taxon>Pseudomonadota</taxon>
        <taxon>Betaproteobacteria</taxon>
        <taxon>Burkholderiales</taxon>
        <taxon>Burkholderiaceae</taxon>
        <taxon>Polynucleobacter</taxon>
    </lineage>
</organism>
<dbReference type="Gene3D" id="1.10.10.10">
    <property type="entry name" value="Winged helix-like DNA-binding domain superfamily/Winged helix DNA-binding domain"/>
    <property type="match status" value="1"/>
</dbReference>
<proteinExistence type="predicted"/>
<accession>A0AAU7ZZR5</accession>
<dbReference type="GO" id="GO:0003700">
    <property type="term" value="F:DNA-binding transcription factor activity"/>
    <property type="evidence" value="ECO:0007669"/>
    <property type="project" value="InterPro"/>
</dbReference>
<name>A0AAU7ZZR5_9BURK</name>
<gene>
    <name evidence="1" type="ORF">NKE59_05050</name>
</gene>
<evidence type="ECO:0008006" key="2">
    <source>
        <dbReference type="Google" id="ProtNLM"/>
    </source>
</evidence>
<evidence type="ECO:0000313" key="1">
    <source>
        <dbReference type="EMBL" id="XCC56873.1"/>
    </source>
</evidence>